<evidence type="ECO:0000259" key="4">
    <source>
        <dbReference type="PROSITE" id="PS50949"/>
    </source>
</evidence>
<dbReference type="RefSeq" id="WP_145713988.1">
    <property type="nucleotide sequence ID" value="NZ_BSPF01000003.1"/>
</dbReference>
<dbReference type="SUPFAM" id="SSF48008">
    <property type="entry name" value="GntR ligand-binding domain-like"/>
    <property type="match status" value="1"/>
</dbReference>
<evidence type="ECO:0000313" key="6">
    <source>
        <dbReference type="Proteomes" id="UP000317122"/>
    </source>
</evidence>
<organism evidence="5 6">
    <name type="scientific">Mesorhizobium tianshanense</name>
    <dbReference type="NCBI Taxonomy" id="39844"/>
    <lineage>
        <taxon>Bacteria</taxon>
        <taxon>Pseudomonadati</taxon>
        <taxon>Pseudomonadota</taxon>
        <taxon>Alphaproteobacteria</taxon>
        <taxon>Hyphomicrobiales</taxon>
        <taxon>Phyllobacteriaceae</taxon>
        <taxon>Mesorhizobium</taxon>
    </lineage>
</organism>
<keyword evidence="2" id="KW-0238">DNA-binding</keyword>
<keyword evidence="6" id="KW-1185">Reference proteome</keyword>
<dbReference type="AlphaFoldDB" id="A0A562PCF9"/>
<dbReference type="PRINTS" id="PR00033">
    <property type="entry name" value="HTHASNC"/>
</dbReference>
<dbReference type="SMART" id="SM00895">
    <property type="entry name" value="FCD"/>
    <property type="match status" value="1"/>
</dbReference>
<sequence length="255" mass="27829">MSQVTDFPSDSETDKGQSRTVKALLTIRELILEGVLSPGKRISELSVAERTGISRTPIRAALQRLEEEGLVETIPSGGFAVKSFSQQDVFDAIEIRGTLEGLAARLAAERRSMARLGPLNACLQELDEVVESAIDTDAGFSRYVTANARLHALIVDLAESPALERQIERAVSLPFASPNAFVMAQAVMPESHRVLLVAQDQHRCVVEAITNHEGARAEAVMQEHARLAGRNLRLALRHEKALERVPGGALIRNVR</sequence>
<dbReference type="InterPro" id="IPR036390">
    <property type="entry name" value="WH_DNA-bd_sf"/>
</dbReference>
<proteinExistence type="predicted"/>
<keyword evidence="1" id="KW-0805">Transcription regulation</keyword>
<evidence type="ECO:0000256" key="1">
    <source>
        <dbReference type="ARBA" id="ARBA00023015"/>
    </source>
</evidence>
<dbReference type="Pfam" id="PF00392">
    <property type="entry name" value="GntR"/>
    <property type="match status" value="1"/>
</dbReference>
<accession>A0A562PCF9</accession>
<dbReference type="OrthoDB" id="7192778at2"/>
<evidence type="ECO:0000313" key="5">
    <source>
        <dbReference type="EMBL" id="TWI41920.1"/>
    </source>
</evidence>
<feature type="domain" description="HTH gntR-type" evidence="4">
    <location>
        <begin position="17"/>
        <end position="84"/>
    </location>
</feature>
<dbReference type="Gene3D" id="1.10.10.10">
    <property type="entry name" value="Winged helix-like DNA-binding domain superfamily/Winged helix DNA-binding domain"/>
    <property type="match status" value="1"/>
</dbReference>
<dbReference type="Proteomes" id="UP000317122">
    <property type="component" value="Unassembled WGS sequence"/>
</dbReference>
<evidence type="ECO:0000256" key="2">
    <source>
        <dbReference type="ARBA" id="ARBA00023125"/>
    </source>
</evidence>
<dbReference type="Gene3D" id="1.20.120.530">
    <property type="entry name" value="GntR ligand-binding domain-like"/>
    <property type="match status" value="1"/>
</dbReference>
<dbReference type="PRINTS" id="PR00035">
    <property type="entry name" value="HTHGNTR"/>
</dbReference>
<gene>
    <name evidence="5" type="ORF">IQ26_00844</name>
</gene>
<reference evidence="5 6" key="1">
    <citation type="journal article" date="2015" name="Stand. Genomic Sci.">
        <title>Genomic Encyclopedia of Bacterial and Archaeal Type Strains, Phase III: the genomes of soil and plant-associated and newly described type strains.</title>
        <authorList>
            <person name="Whitman W.B."/>
            <person name="Woyke T."/>
            <person name="Klenk H.P."/>
            <person name="Zhou Y."/>
            <person name="Lilburn T.G."/>
            <person name="Beck B.J."/>
            <person name="De Vos P."/>
            <person name="Vandamme P."/>
            <person name="Eisen J.A."/>
            <person name="Garrity G."/>
            <person name="Hugenholtz P."/>
            <person name="Kyrpides N.C."/>
        </authorList>
    </citation>
    <scope>NUCLEOTIDE SEQUENCE [LARGE SCALE GENOMIC DNA]</scope>
    <source>
        <strain evidence="5 6">CGMCC 1.2546</strain>
    </source>
</reference>
<dbReference type="InterPro" id="IPR008920">
    <property type="entry name" value="TF_FadR/GntR_C"/>
</dbReference>
<dbReference type="GO" id="GO:0043565">
    <property type="term" value="F:sequence-specific DNA binding"/>
    <property type="evidence" value="ECO:0007669"/>
    <property type="project" value="InterPro"/>
</dbReference>
<evidence type="ECO:0000256" key="3">
    <source>
        <dbReference type="ARBA" id="ARBA00023163"/>
    </source>
</evidence>
<dbReference type="PROSITE" id="PS50949">
    <property type="entry name" value="HTH_GNTR"/>
    <property type="match status" value="1"/>
</dbReference>
<dbReference type="PANTHER" id="PTHR43537">
    <property type="entry name" value="TRANSCRIPTIONAL REGULATOR, GNTR FAMILY"/>
    <property type="match status" value="1"/>
</dbReference>
<dbReference type="Pfam" id="PF07729">
    <property type="entry name" value="FCD"/>
    <property type="match status" value="1"/>
</dbReference>
<dbReference type="SUPFAM" id="SSF46785">
    <property type="entry name" value="Winged helix' DNA-binding domain"/>
    <property type="match status" value="1"/>
</dbReference>
<name>A0A562PCF9_9HYPH</name>
<dbReference type="SMART" id="SM00345">
    <property type="entry name" value="HTH_GNTR"/>
    <property type="match status" value="1"/>
</dbReference>
<keyword evidence="3" id="KW-0804">Transcription</keyword>
<dbReference type="InterPro" id="IPR036388">
    <property type="entry name" value="WH-like_DNA-bd_sf"/>
</dbReference>
<dbReference type="InterPro" id="IPR011711">
    <property type="entry name" value="GntR_C"/>
</dbReference>
<dbReference type="InterPro" id="IPR000485">
    <property type="entry name" value="AsnC-type_HTH_dom"/>
</dbReference>
<comment type="caution">
    <text evidence="5">The sequence shown here is derived from an EMBL/GenBank/DDBJ whole genome shotgun (WGS) entry which is preliminary data.</text>
</comment>
<dbReference type="PANTHER" id="PTHR43537:SF49">
    <property type="entry name" value="TRANSCRIPTIONAL REGULATORY PROTEIN"/>
    <property type="match status" value="1"/>
</dbReference>
<dbReference type="GO" id="GO:0003700">
    <property type="term" value="F:DNA-binding transcription factor activity"/>
    <property type="evidence" value="ECO:0007669"/>
    <property type="project" value="InterPro"/>
</dbReference>
<dbReference type="EMBL" id="VLKT01000004">
    <property type="protein sequence ID" value="TWI41920.1"/>
    <property type="molecule type" value="Genomic_DNA"/>
</dbReference>
<protein>
    <submittedName>
        <fullName evidence="5">GntR family transcriptional regulator of vanillate catabolism</fullName>
    </submittedName>
</protein>
<dbReference type="CDD" id="cd07377">
    <property type="entry name" value="WHTH_GntR"/>
    <property type="match status" value="1"/>
</dbReference>
<dbReference type="InterPro" id="IPR000524">
    <property type="entry name" value="Tscrpt_reg_HTH_GntR"/>
</dbReference>